<dbReference type="RefSeq" id="WP_188369394.1">
    <property type="nucleotide sequence ID" value="NZ_BMFH01000001.1"/>
</dbReference>
<comment type="caution">
    <text evidence="2">The sequence shown here is derived from an EMBL/GenBank/DDBJ whole genome shotgun (WGS) entry which is preliminary data.</text>
</comment>
<name>A0ABQ1QTS5_9FLAO</name>
<accession>A0ABQ1QTS5</accession>
<sequence>MSNPVEPAFIPIGRKINWYEVYILVNHWKSDLEFYKEDIQFLQQLIQKYLIWITKKENMERVNEIRKKEHELQLRCRQLQDSVKDHLGVIVDAIQGKRTVSGEEFRTHHSQMEREYAAFIKDFREIRKEVFKVTEYVIDSEELQHILDS</sequence>
<dbReference type="Proteomes" id="UP000625780">
    <property type="component" value="Unassembled WGS sequence"/>
</dbReference>
<reference evidence="3" key="1">
    <citation type="journal article" date="2019" name="Int. J. Syst. Evol. Microbiol.">
        <title>The Global Catalogue of Microorganisms (GCM) 10K type strain sequencing project: providing services to taxonomists for standard genome sequencing and annotation.</title>
        <authorList>
            <consortium name="The Broad Institute Genomics Platform"/>
            <consortium name="The Broad Institute Genome Sequencing Center for Infectious Disease"/>
            <person name="Wu L."/>
            <person name="Ma J."/>
        </authorList>
    </citation>
    <scope>NUCLEOTIDE SEQUENCE [LARGE SCALE GENOMIC DNA]</scope>
    <source>
        <strain evidence="3">CGMCC 1.12606</strain>
    </source>
</reference>
<proteinExistence type="predicted"/>
<dbReference type="EMBL" id="BMFH01000001">
    <property type="protein sequence ID" value="GGD43340.1"/>
    <property type="molecule type" value="Genomic_DNA"/>
</dbReference>
<keyword evidence="3" id="KW-1185">Reference proteome</keyword>
<evidence type="ECO:0000256" key="1">
    <source>
        <dbReference type="SAM" id="Coils"/>
    </source>
</evidence>
<organism evidence="2 3">
    <name type="scientific">Muriicola marianensis</name>
    <dbReference type="NCBI Taxonomy" id="1324801"/>
    <lineage>
        <taxon>Bacteria</taxon>
        <taxon>Pseudomonadati</taxon>
        <taxon>Bacteroidota</taxon>
        <taxon>Flavobacteriia</taxon>
        <taxon>Flavobacteriales</taxon>
        <taxon>Flavobacteriaceae</taxon>
        <taxon>Muriicola</taxon>
    </lineage>
</organism>
<protein>
    <submittedName>
        <fullName evidence="2">Uncharacterized protein</fullName>
    </submittedName>
</protein>
<feature type="coiled-coil region" evidence="1">
    <location>
        <begin position="25"/>
        <end position="82"/>
    </location>
</feature>
<evidence type="ECO:0000313" key="3">
    <source>
        <dbReference type="Proteomes" id="UP000625780"/>
    </source>
</evidence>
<evidence type="ECO:0000313" key="2">
    <source>
        <dbReference type="EMBL" id="GGD43340.1"/>
    </source>
</evidence>
<gene>
    <name evidence="2" type="ORF">GCM10011361_07870</name>
</gene>
<keyword evidence="1" id="KW-0175">Coiled coil</keyword>